<dbReference type="GO" id="GO:0005886">
    <property type="term" value="C:plasma membrane"/>
    <property type="evidence" value="ECO:0007669"/>
    <property type="project" value="TreeGrafter"/>
</dbReference>
<accession>A0A9X2BW57</accession>
<dbReference type="PANTHER" id="PTHR32063:SF76">
    <property type="entry name" value="EFFLUX PUMP MEMBRANE TRANSPORTER"/>
    <property type="match status" value="1"/>
</dbReference>
<feature type="transmembrane region" description="Helical" evidence="1">
    <location>
        <begin position="76"/>
        <end position="100"/>
    </location>
</feature>
<dbReference type="AlphaFoldDB" id="A0A9X2BW57"/>
<keyword evidence="1" id="KW-0812">Transmembrane</keyword>
<keyword evidence="1" id="KW-0472">Membrane</keyword>
<proteinExistence type="predicted"/>
<dbReference type="GO" id="GO:0042910">
    <property type="term" value="F:xenobiotic transmembrane transporter activity"/>
    <property type="evidence" value="ECO:0007669"/>
    <property type="project" value="TreeGrafter"/>
</dbReference>
<feature type="transmembrane region" description="Helical" evidence="1">
    <location>
        <begin position="27"/>
        <end position="46"/>
    </location>
</feature>
<keyword evidence="1" id="KW-1133">Transmembrane helix</keyword>
<gene>
    <name evidence="2" type="ORF">M0638_23690</name>
</gene>
<evidence type="ECO:0000313" key="3">
    <source>
        <dbReference type="Proteomes" id="UP001139516"/>
    </source>
</evidence>
<organism evidence="2 3">
    <name type="scientific">Roseomonas acroporae</name>
    <dbReference type="NCBI Taxonomy" id="2937791"/>
    <lineage>
        <taxon>Bacteria</taxon>
        <taxon>Pseudomonadati</taxon>
        <taxon>Pseudomonadota</taxon>
        <taxon>Alphaproteobacteria</taxon>
        <taxon>Acetobacterales</taxon>
        <taxon>Roseomonadaceae</taxon>
        <taxon>Roseomonas</taxon>
    </lineage>
</organism>
<comment type="caution">
    <text evidence="2">The sequence shown here is derived from an EMBL/GenBank/DDBJ whole genome shotgun (WGS) entry which is preliminary data.</text>
</comment>
<dbReference type="Proteomes" id="UP001139516">
    <property type="component" value="Unassembled WGS sequence"/>
</dbReference>
<dbReference type="Gene3D" id="3.30.70.1440">
    <property type="entry name" value="Multidrug efflux transporter AcrB pore domain"/>
    <property type="match status" value="1"/>
</dbReference>
<sequence>MAALAHDTLPEGFGFEWTGLALQEREAGAETLLIVLAGIIFTYMFLVAQYEGWSVPVAVMLSVSGAGAASRRSIGMTLFGGLLVGTLLGLIVIPVLYVAVQTMRERVKKLFR</sequence>
<name>A0A9X2BW57_9PROT</name>
<dbReference type="SUPFAM" id="SSF82866">
    <property type="entry name" value="Multidrug efflux transporter AcrB transmembrane domain"/>
    <property type="match status" value="2"/>
</dbReference>
<dbReference type="InterPro" id="IPR001036">
    <property type="entry name" value="Acrflvin-R"/>
</dbReference>
<dbReference type="Pfam" id="PF00873">
    <property type="entry name" value="ACR_tran"/>
    <property type="match status" value="1"/>
</dbReference>
<evidence type="ECO:0000313" key="2">
    <source>
        <dbReference type="EMBL" id="MCK8787377.1"/>
    </source>
</evidence>
<protein>
    <submittedName>
        <fullName evidence="2">Efflux RND transporter permease subunit</fullName>
    </submittedName>
</protein>
<dbReference type="EMBL" id="JALPRX010000120">
    <property type="protein sequence ID" value="MCK8787377.1"/>
    <property type="molecule type" value="Genomic_DNA"/>
</dbReference>
<keyword evidence="3" id="KW-1185">Reference proteome</keyword>
<dbReference type="Gene3D" id="1.20.1640.10">
    <property type="entry name" value="Multidrug efflux transporter AcrB transmembrane domain"/>
    <property type="match status" value="2"/>
</dbReference>
<evidence type="ECO:0000256" key="1">
    <source>
        <dbReference type="SAM" id="Phobius"/>
    </source>
</evidence>
<reference evidence="2" key="1">
    <citation type="submission" date="2022-04" db="EMBL/GenBank/DDBJ databases">
        <title>Roseomonas acroporae sp. nov., isolated from coral Acropora digitifera.</title>
        <authorList>
            <person name="Sun H."/>
        </authorList>
    </citation>
    <scope>NUCLEOTIDE SEQUENCE</scope>
    <source>
        <strain evidence="2">NAR14</strain>
    </source>
</reference>
<dbReference type="PANTHER" id="PTHR32063">
    <property type="match status" value="1"/>
</dbReference>